<dbReference type="PROSITE" id="PS51186">
    <property type="entry name" value="GNAT"/>
    <property type="match status" value="1"/>
</dbReference>
<accession>A0A5N5QL25</accession>
<dbReference type="GO" id="GO:0016747">
    <property type="term" value="F:acyltransferase activity, transferring groups other than amino-acyl groups"/>
    <property type="evidence" value="ECO:0007669"/>
    <property type="project" value="InterPro"/>
</dbReference>
<dbReference type="Gene3D" id="3.40.630.30">
    <property type="match status" value="1"/>
</dbReference>
<feature type="domain" description="N-acetyltransferase" evidence="1">
    <location>
        <begin position="34"/>
        <end position="211"/>
    </location>
</feature>
<dbReference type="Pfam" id="PF00583">
    <property type="entry name" value="Acetyltransf_1"/>
    <property type="match status" value="1"/>
</dbReference>
<gene>
    <name evidence="2" type="ORF">CTheo_4066</name>
</gene>
<sequence>MSAYGAIPSPLNRSTGPLKTLVYPLQAKPGYSILVVHLTRESAPSELIKLLHEDFEEELESGKTYPQEGPMGRTAFEAYFFAADVFVGVLVPTAEAGSAENESIEKARAGRDWDESVVGSYYICNAGFVVRPRFRRLGIGKVLGESYVRNAPRLGYKASVFNLVYANNAGSLAIWDRLGFTRAGLIPKAGRLKTDKGEEYFDAVVEIKSVEFAVVGDQEHSTSTQQYSSQADAFPNCILAIDYNCGVPEIQCTLFGNE</sequence>
<reference evidence="2 3" key="1">
    <citation type="journal article" date="2019" name="Fungal Biol. Biotechnol.">
        <title>Draft genome sequence of fastidious pathogen Ceratobasidium theobromae, which causes vascular-streak dieback in Theobroma cacao.</title>
        <authorList>
            <person name="Ali S.S."/>
            <person name="Asman A."/>
            <person name="Shao J."/>
            <person name="Firmansyah A.P."/>
            <person name="Susilo A.W."/>
            <person name="Rosmana A."/>
            <person name="McMahon P."/>
            <person name="Junaid M."/>
            <person name="Guest D."/>
            <person name="Kheng T.Y."/>
            <person name="Meinhardt L.W."/>
            <person name="Bailey B.A."/>
        </authorList>
    </citation>
    <scope>NUCLEOTIDE SEQUENCE [LARGE SCALE GENOMIC DNA]</scope>
    <source>
        <strain evidence="2 3">CT2</strain>
    </source>
</reference>
<dbReference type="AlphaFoldDB" id="A0A5N5QL25"/>
<name>A0A5N5QL25_9AGAM</name>
<dbReference type="PANTHER" id="PTHR43138:SF1">
    <property type="entry name" value="N-ACETYLTRANSFERASE ACA1"/>
    <property type="match status" value="1"/>
</dbReference>
<evidence type="ECO:0000313" key="3">
    <source>
        <dbReference type="Proteomes" id="UP000383932"/>
    </source>
</evidence>
<dbReference type="SUPFAM" id="SSF55729">
    <property type="entry name" value="Acyl-CoA N-acyltransferases (Nat)"/>
    <property type="match status" value="1"/>
</dbReference>
<dbReference type="PANTHER" id="PTHR43138">
    <property type="entry name" value="ACETYLTRANSFERASE, GNAT FAMILY"/>
    <property type="match status" value="1"/>
</dbReference>
<dbReference type="InterPro" id="IPR000182">
    <property type="entry name" value="GNAT_dom"/>
</dbReference>
<proteinExistence type="predicted"/>
<dbReference type="OrthoDB" id="10264707at2759"/>
<keyword evidence="3" id="KW-1185">Reference proteome</keyword>
<comment type="caution">
    <text evidence="2">The sequence shown here is derived from an EMBL/GenBank/DDBJ whole genome shotgun (WGS) entry which is preliminary data.</text>
</comment>
<dbReference type="InterPro" id="IPR052742">
    <property type="entry name" value="Mito_N-acetyltransferase"/>
</dbReference>
<dbReference type="Proteomes" id="UP000383932">
    <property type="component" value="Unassembled WGS sequence"/>
</dbReference>
<organism evidence="2 3">
    <name type="scientific">Ceratobasidium theobromae</name>
    <dbReference type="NCBI Taxonomy" id="1582974"/>
    <lineage>
        <taxon>Eukaryota</taxon>
        <taxon>Fungi</taxon>
        <taxon>Dikarya</taxon>
        <taxon>Basidiomycota</taxon>
        <taxon>Agaricomycotina</taxon>
        <taxon>Agaricomycetes</taxon>
        <taxon>Cantharellales</taxon>
        <taxon>Ceratobasidiaceae</taxon>
        <taxon>Ceratobasidium</taxon>
    </lineage>
</organism>
<keyword evidence="2" id="KW-0808">Transferase</keyword>
<evidence type="ECO:0000313" key="2">
    <source>
        <dbReference type="EMBL" id="KAB5592475.1"/>
    </source>
</evidence>
<dbReference type="EMBL" id="SSOP01000063">
    <property type="protein sequence ID" value="KAB5592475.1"/>
    <property type="molecule type" value="Genomic_DNA"/>
</dbReference>
<dbReference type="InterPro" id="IPR016181">
    <property type="entry name" value="Acyl_CoA_acyltransferase"/>
</dbReference>
<protein>
    <submittedName>
        <fullName evidence="2">L-azetidine-2-carboxylic acid acetyltransferase</fullName>
    </submittedName>
</protein>
<dbReference type="GO" id="GO:0005634">
    <property type="term" value="C:nucleus"/>
    <property type="evidence" value="ECO:0007669"/>
    <property type="project" value="TreeGrafter"/>
</dbReference>
<evidence type="ECO:0000259" key="1">
    <source>
        <dbReference type="PROSITE" id="PS51186"/>
    </source>
</evidence>